<feature type="domain" description="PucR C-terminal helix-turn-helix" evidence="1">
    <location>
        <begin position="346"/>
        <end position="403"/>
    </location>
</feature>
<dbReference type="RefSeq" id="WP_124709559.1">
    <property type="nucleotide sequence ID" value="NZ_CP033972.1"/>
</dbReference>
<evidence type="ECO:0000259" key="2">
    <source>
        <dbReference type="Pfam" id="PF14361"/>
    </source>
</evidence>
<proteinExistence type="predicted"/>
<dbReference type="Gene3D" id="1.10.10.2840">
    <property type="entry name" value="PucR C-terminal helix-turn-helix domain"/>
    <property type="match status" value="1"/>
</dbReference>
<dbReference type="EMBL" id="CP033972">
    <property type="protein sequence ID" value="AZG47152.1"/>
    <property type="molecule type" value="Genomic_DNA"/>
</dbReference>
<evidence type="ECO:0000313" key="3">
    <source>
        <dbReference type="EMBL" id="AZG47152.1"/>
    </source>
</evidence>
<organism evidence="3 4">
    <name type="scientific">Gordonia insulae</name>
    <dbReference type="NCBI Taxonomy" id="2420509"/>
    <lineage>
        <taxon>Bacteria</taxon>
        <taxon>Bacillati</taxon>
        <taxon>Actinomycetota</taxon>
        <taxon>Actinomycetes</taxon>
        <taxon>Mycobacteriales</taxon>
        <taxon>Gordoniaceae</taxon>
        <taxon>Gordonia</taxon>
    </lineage>
</organism>
<dbReference type="Pfam" id="PF13556">
    <property type="entry name" value="HTH_30"/>
    <property type="match status" value="1"/>
</dbReference>
<keyword evidence="4" id="KW-1185">Reference proteome</keyword>
<dbReference type="Proteomes" id="UP000271469">
    <property type="component" value="Chromosome"/>
</dbReference>
<evidence type="ECO:0000259" key="1">
    <source>
        <dbReference type="Pfam" id="PF13556"/>
    </source>
</evidence>
<sequence>MAALSTAAPPPRTGELLKRVQTRVSELVRQSALDDTDMLRSLPPEIRQTELPSVTRRNLSVILRAVAENAGPRDEDLRPAREIAVQRADEGVPLSLVIRNWQRGFRRLWDEATAVALADETAEVEYLGTALLSLFGTYTATLVEAYEQEQVVLGSEKSGAGHLVARMVLDGQDARPYADRFQIELVAQYSVLALDIAPMPEEAVDDTTGRLVAGRRKMRKILELADFRRSRALITTLGPAGGHILLPIDTDEDTSPYDTACDLVGRIRSAVGVPLRAGIVESVPIAEIPSAGQLASEVLRLSAMRDGDGAVYRLADVALDYQLTRPSPARAPLADVLEPIQPFPELIEFLECYLRCDMDRGRTARALAVHPNTINNRLHRVASLTGVNPGGFEGVMIFGAALAVTRYQ</sequence>
<accession>A0A3G8JRP8</accession>
<dbReference type="PANTHER" id="PTHR33744:SF17">
    <property type="entry name" value="CONSERVED PROTEIN"/>
    <property type="match status" value="1"/>
</dbReference>
<gene>
    <name evidence="3" type="ORF">D7316_03760</name>
</gene>
<name>A0A3G8JRP8_9ACTN</name>
<dbReference type="KEGG" id="gom:D7316_03760"/>
<dbReference type="InterPro" id="IPR042070">
    <property type="entry name" value="PucR_C-HTH_sf"/>
</dbReference>
<dbReference type="OrthoDB" id="4535840at2"/>
<evidence type="ECO:0000313" key="4">
    <source>
        <dbReference type="Proteomes" id="UP000271469"/>
    </source>
</evidence>
<reference evidence="3 4" key="1">
    <citation type="submission" date="2018-11" db="EMBL/GenBank/DDBJ databases">
        <title>Gordonia insulae sp. nov., isolated from an island soil.</title>
        <authorList>
            <person name="Kim Y.S."/>
            <person name="Kim S.B."/>
        </authorList>
    </citation>
    <scope>NUCLEOTIDE SEQUENCE [LARGE SCALE GENOMIC DNA]</scope>
    <source>
        <strain evidence="3 4">MMS17-SY073</strain>
    </source>
</reference>
<dbReference type="AlphaFoldDB" id="A0A3G8JRP8"/>
<dbReference type="InterPro" id="IPR025736">
    <property type="entry name" value="PucR_C-HTH_dom"/>
</dbReference>
<protein>
    <submittedName>
        <fullName evidence="3">Uncharacterized protein</fullName>
    </submittedName>
</protein>
<feature type="domain" description="RsbT co-antagonist protein RsbRD N-terminal" evidence="2">
    <location>
        <begin position="43"/>
        <end position="153"/>
    </location>
</feature>
<dbReference type="PANTHER" id="PTHR33744">
    <property type="entry name" value="CARBOHYDRATE DIACID REGULATOR"/>
    <property type="match status" value="1"/>
</dbReference>
<dbReference type="InterPro" id="IPR051448">
    <property type="entry name" value="CdaR-like_regulators"/>
</dbReference>
<dbReference type="Pfam" id="PF14361">
    <property type="entry name" value="RsbRD_N"/>
    <property type="match status" value="1"/>
</dbReference>
<dbReference type="InterPro" id="IPR025751">
    <property type="entry name" value="RsbRD_N_dom"/>
</dbReference>